<dbReference type="Gene3D" id="3.40.50.1980">
    <property type="entry name" value="Nitrogenase molybdenum iron protein domain"/>
    <property type="match status" value="2"/>
</dbReference>
<feature type="signal peptide" evidence="6">
    <location>
        <begin position="1"/>
        <end position="27"/>
    </location>
</feature>
<name>A0ABP9HVC0_9ACTN</name>
<comment type="caution">
    <text evidence="7">The sequence shown here is derived from an EMBL/GenBank/DDBJ whole genome shotgun (WGS) entry which is preliminary data.</text>
</comment>
<comment type="similarity">
    <text evidence="1 4">Belongs to the bacterial solute-binding protein 9 family.</text>
</comment>
<keyword evidence="8" id="KW-1185">Reference proteome</keyword>
<evidence type="ECO:0000313" key="8">
    <source>
        <dbReference type="Proteomes" id="UP001500466"/>
    </source>
</evidence>
<protein>
    <submittedName>
        <fullName evidence="7">Zinc ABC transporter substrate-binding protein</fullName>
    </submittedName>
</protein>
<evidence type="ECO:0000256" key="6">
    <source>
        <dbReference type="SAM" id="SignalP"/>
    </source>
</evidence>
<gene>
    <name evidence="7" type="ORF">GCM10023205_54830</name>
</gene>
<dbReference type="InterPro" id="IPR006129">
    <property type="entry name" value="AdhesinB"/>
</dbReference>
<evidence type="ECO:0000313" key="7">
    <source>
        <dbReference type="EMBL" id="GAA4979311.1"/>
    </source>
</evidence>
<dbReference type="SUPFAM" id="SSF53807">
    <property type="entry name" value="Helical backbone' metal receptor"/>
    <property type="match status" value="1"/>
</dbReference>
<keyword evidence="3 6" id="KW-0732">Signal</keyword>
<sequence>MNIRRAAPVSFTALAAVSALLLTACGAKDDAGSTTGSGSVRVVAAFYPLKFVAQQVGGPEVRVTNLTKPGAEPHELELQPKQVAAVADADVMVYLKGLQPAVDKAVHLEKPDHVVEASELSPLEEHGDEVDGHSGHDHGGGDGHDHSAEGGGDPHIWLDPTRLATVAVGVGETLAEADPAHAADYRARAADLKTQLDGLDNEFRTGLASCERHEFVTSHAAFGYLAERYGIDEIGVTGVNPDSEPSPARIADLQKLVKDRGVTTVFFETLASPKTAEALARDTGATAAVLDPLEGIKDESKADYFSVMRANLDALRKALGCQ</sequence>
<keyword evidence="2 4" id="KW-0813">Transport</keyword>
<dbReference type="InterPro" id="IPR006128">
    <property type="entry name" value="Lipoprotein_PsaA-like"/>
</dbReference>
<dbReference type="Pfam" id="PF01297">
    <property type="entry name" value="ZnuA"/>
    <property type="match status" value="1"/>
</dbReference>
<proteinExistence type="inferred from homology"/>
<evidence type="ECO:0000256" key="5">
    <source>
        <dbReference type="SAM" id="MobiDB-lite"/>
    </source>
</evidence>
<feature type="region of interest" description="Disordered" evidence="5">
    <location>
        <begin position="118"/>
        <end position="158"/>
    </location>
</feature>
<organism evidence="7 8">
    <name type="scientific">Yinghuangia aomiensis</name>
    <dbReference type="NCBI Taxonomy" id="676205"/>
    <lineage>
        <taxon>Bacteria</taxon>
        <taxon>Bacillati</taxon>
        <taxon>Actinomycetota</taxon>
        <taxon>Actinomycetes</taxon>
        <taxon>Kitasatosporales</taxon>
        <taxon>Streptomycetaceae</taxon>
        <taxon>Yinghuangia</taxon>
    </lineage>
</organism>
<dbReference type="Proteomes" id="UP001500466">
    <property type="component" value="Unassembled WGS sequence"/>
</dbReference>
<dbReference type="PANTHER" id="PTHR42953:SF3">
    <property type="entry name" value="HIGH-AFFINITY ZINC UPTAKE SYSTEM PROTEIN ZNUA"/>
    <property type="match status" value="1"/>
</dbReference>
<dbReference type="RefSeq" id="WP_345678364.1">
    <property type="nucleotide sequence ID" value="NZ_BAABHS010000021.1"/>
</dbReference>
<dbReference type="EMBL" id="BAABHS010000021">
    <property type="protein sequence ID" value="GAA4979311.1"/>
    <property type="molecule type" value="Genomic_DNA"/>
</dbReference>
<dbReference type="PRINTS" id="PR00690">
    <property type="entry name" value="ADHESNFAMILY"/>
</dbReference>
<feature type="chain" id="PRO_5046495880" evidence="6">
    <location>
        <begin position="28"/>
        <end position="322"/>
    </location>
</feature>
<reference evidence="8" key="1">
    <citation type="journal article" date="2019" name="Int. J. Syst. Evol. Microbiol.">
        <title>The Global Catalogue of Microorganisms (GCM) 10K type strain sequencing project: providing services to taxonomists for standard genome sequencing and annotation.</title>
        <authorList>
            <consortium name="The Broad Institute Genomics Platform"/>
            <consortium name="The Broad Institute Genome Sequencing Center for Infectious Disease"/>
            <person name="Wu L."/>
            <person name="Ma J."/>
        </authorList>
    </citation>
    <scope>NUCLEOTIDE SEQUENCE [LARGE SCALE GENOMIC DNA]</scope>
    <source>
        <strain evidence="8">JCM 17986</strain>
    </source>
</reference>
<evidence type="ECO:0000256" key="1">
    <source>
        <dbReference type="ARBA" id="ARBA00011028"/>
    </source>
</evidence>
<accession>A0ABP9HVC0</accession>
<evidence type="ECO:0000256" key="3">
    <source>
        <dbReference type="ARBA" id="ARBA00022729"/>
    </source>
</evidence>
<dbReference type="InterPro" id="IPR006127">
    <property type="entry name" value="ZnuA-like"/>
</dbReference>
<dbReference type="InterPro" id="IPR050492">
    <property type="entry name" value="Bact_metal-bind_prot9"/>
</dbReference>
<feature type="compositionally biased region" description="Basic and acidic residues" evidence="5">
    <location>
        <begin position="123"/>
        <end position="148"/>
    </location>
</feature>
<dbReference type="PANTHER" id="PTHR42953">
    <property type="entry name" value="HIGH-AFFINITY ZINC UPTAKE SYSTEM PROTEIN ZNUA-RELATED"/>
    <property type="match status" value="1"/>
</dbReference>
<evidence type="ECO:0000256" key="4">
    <source>
        <dbReference type="RuleBase" id="RU003512"/>
    </source>
</evidence>
<dbReference type="PROSITE" id="PS51257">
    <property type="entry name" value="PROKAR_LIPOPROTEIN"/>
    <property type="match status" value="1"/>
</dbReference>
<dbReference type="PRINTS" id="PR00691">
    <property type="entry name" value="ADHESINB"/>
</dbReference>
<evidence type="ECO:0000256" key="2">
    <source>
        <dbReference type="ARBA" id="ARBA00022448"/>
    </source>
</evidence>